<evidence type="ECO:0000313" key="19">
    <source>
        <dbReference type="Proteomes" id="UP001153709"/>
    </source>
</evidence>
<dbReference type="FunFam" id="1.10.8.1220:FF:000001">
    <property type="entry name" value="Dynein axonemal heavy chain 5"/>
    <property type="match status" value="1"/>
</dbReference>
<accession>A0A9N9T022</accession>
<keyword evidence="12" id="KW-0966">Cell projection</keyword>
<dbReference type="InterPro" id="IPR026983">
    <property type="entry name" value="DHC"/>
</dbReference>
<keyword evidence="7" id="KW-0243">Dynein</keyword>
<dbReference type="InterPro" id="IPR027417">
    <property type="entry name" value="P-loop_NTPase"/>
</dbReference>
<evidence type="ECO:0008006" key="20">
    <source>
        <dbReference type="Google" id="ProtNLM"/>
    </source>
</evidence>
<protein>
    <recommendedName>
        <fullName evidence="20">Dynein heavy chain</fullName>
    </recommendedName>
</protein>
<dbReference type="PANTHER" id="PTHR46961:SF16">
    <property type="entry name" value="DYNEIN AXONEMAL HEAVY CHAIN 17-RELATED"/>
    <property type="match status" value="1"/>
</dbReference>
<evidence type="ECO:0000259" key="15">
    <source>
        <dbReference type="Pfam" id="PF12777"/>
    </source>
</evidence>
<feature type="coiled-coil region" evidence="13">
    <location>
        <begin position="374"/>
        <end position="467"/>
    </location>
</feature>
<dbReference type="Proteomes" id="UP001153709">
    <property type="component" value="Chromosome 3"/>
</dbReference>
<keyword evidence="14" id="KW-0732">Signal</keyword>
<keyword evidence="9" id="KW-0969">Cilium</keyword>
<dbReference type="Gene3D" id="3.40.50.300">
    <property type="entry name" value="P-loop containing nucleotide triphosphate hydrolases"/>
    <property type="match status" value="2"/>
</dbReference>
<dbReference type="Gene3D" id="6.10.140.1060">
    <property type="match status" value="1"/>
</dbReference>
<dbReference type="InterPro" id="IPR041589">
    <property type="entry name" value="DNAH3_AAA_lid_1"/>
</dbReference>
<dbReference type="Pfam" id="PF12780">
    <property type="entry name" value="AAA_8"/>
    <property type="match status" value="1"/>
</dbReference>
<keyword evidence="19" id="KW-1185">Reference proteome</keyword>
<keyword evidence="3" id="KW-0963">Cytoplasm</keyword>
<evidence type="ECO:0000259" key="16">
    <source>
        <dbReference type="Pfam" id="PF12780"/>
    </source>
</evidence>
<gene>
    <name evidence="18" type="ORF">DIABBA_LOCUS5287</name>
</gene>
<proteinExistence type="inferred from homology"/>
<keyword evidence="6" id="KW-0067">ATP-binding</keyword>
<evidence type="ECO:0000256" key="1">
    <source>
        <dbReference type="ARBA" id="ARBA00004430"/>
    </source>
</evidence>
<feature type="chain" id="PRO_5040403030" description="Dynein heavy chain" evidence="14">
    <location>
        <begin position="22"/>
        <end position="864"/>
    </location>
</feature>
<evidence type="ECO:0000256" key="11">
    <source>
        <dbReference type="ARBA" id="ARBA00023212"/>
    </source>
</evidence>
<dbReference type="Gene3D" id="1.20.920.30">
    <property type="match status" value="1"/>
</dbReference>
<evidence type="ECO:0000256" key="6">
    <source>
        <dbReference type="ARBA" id="ARBA00022840"/>
    </source>
</evidence>
<dbReference type="InterPro" id="IPR024743">
    <property type="entry name" value="Dynein_HC_stalk"/>
</dbReference>
<evidence type="ECO:0000256" key="13">
    <source>
        <dbReference type="SAM" id="Coils"/>
    </source>
</evidence>
<dbReference type="GO" id="GO:0005524">
    <property type="term" value="F:ATP binding"/>
    <property type="evidence" value="ECO:0007669"/>
    <property type="project" value="UniProtKB-KW"/>
</dbReference>
<feature type="domain" description="Dynein heavy chain AAA module D4" evidence="16">
    <location>
        <begin position="117"/>
        <end position="376"/>
    </location>
</feature>
<evidence type="ECO:0000256" key="5">
    <source>
        <dbReference type="ARBA" id="ARBA00022741"/>
    </source>
</evidence>
<dbReference type="SUPFAM" id="SSF52540">
    <property type="entry name" value="P-loop containing nucleoside triphosphate hydrolases"/>
    <property type="match status" value="1"/>
</dbReference>
<dbReference type="PANTHER" id="PTHR46961">
    <property type="entry name" value="DYNEIN HEAVY CHAIN 1, AXONEMAL-LIKE PROTEIN"/>
    <property type="match status" value="1"/>
</dbReference>
<feature type="signal peptide" evidence="14">
    <location>
        <begin position="1"/>
        <end position="21"/>
    </location>
</feature>
<evidence type="ECO:0000256" key="2">
    <source>
        <dbReference type="ARBA" id="ARBA00008887"/>
    </source>
</evidence>
<evidence type="ECO:0000256" key="14">
    <source>
        <dbReference type="SAM" id="SignalP"/>
    </source>
</evidence>
<evidence type="ECO:0000256" key="8">
    <source>
        <dbReference type="ARBA" id="ARBA00023054"/>
    </source>
</evidence>
<dbReference type="GO" id="GO:0007018">
    <property type="term" value="P:microtubule-based movement"/>
    <property type="evidence" value="ECO:0007669"/>
    <property type="project" value="InterPro"/>
</dbReference>
<feature type="domain" description="Dynein heavy chain coiled coil stalk" evidence="15">
    <location>
        <begin position="390"/>
        <end position="558"/>
    </location>
</feature>
<dbReference type="Gene3D" id="1.10.8.1220">
    <property type="match status" value="1"/>
</dbReference>
<evidence type="ECO:0000256" key="4">
    <source>
        <dbReference type="ARBA" id="ARBA00022701"/>
    </source>
</evidence>
<evidence type="ECO:0000256" key="9">
    <source>
        <dbReference type="ARBA" id="ARBA00023069"/>
    </source>
</evidence>
<dbReference type="GO" id="GO:0051959">
    <property type="term" value="F:dynein light intermediate chain binding"/>
    <property type="evidence" value="ECO:0007669"/>
    <property type="project" value="InterPro"/>
</dbReference>
<dbReference type="GO" id="GO:0005874">
    <property type="term" value="C:microtubule"/>
    <property type="evidence" value="ECO:0007669"/>
    <property type="project" value="UniProtKB-KW"/>
</dbReference>
<feature type="domain" description="Dynein heavy chain 3 AAA+ lid" evidence="17">
    <location>
        <begin position="7"/>
        <end position="71"/>
    </location>
</feature>
<keyword evidence="5" id="KW-0547">Nucleotide-binding</keyword>
<dbReference type="Pfam" id="PF12777">
    <property type="entry name" value="MT"/>
    <property type="match status" value="1"/>
</dbReference>
<organism evidence="18 19">
    <name type="scientific">Diabrotica balteata</name>
    <name type="common">Banded cucumber beetle</name>
    <dbReference type="NCBI Taxonomy" id="107213"/>
    <lineage>
        <taxon>Eukaryota</taxon>
        <taxon>Metazoa</taxon>
        <taxon>Ecdysozoa</taxon>
        <taxon>Arthropoda</taxon>
        <taxon>Hexapoda</taxon>
        <taxon>Insecta</taxon>
        <taxon>Pterygota</taxon>
        <taxon>Neoptera</taxon>
        <taxon>Endopterygota</taxon>
        <taxon>Coleoptera</taxon>
        <taxon>Polyphaga</taxon>
        <taxon>Cucujiformia</taxon>
        <taxon>Chrysomeloidea</taxon>
        <taxon>Chrysomelidae</taxon>
        <taxon>Galerucinae</taxon>
        <taxon>Diabroticina</taxon>
        <taxon>Diabroticites</taxon>
        <taxon>Diabrotica</taxon>
    </lineage>
</organism>
<name>A0A9N9T022_DIABA</name>
<evidence type="ECO:0000256" key="10">
    <source>
        <dbReference type="ARBA" id="ARBA00023175"/>
    </source>
</evidence>
<dbReference type="FunFam" id="3.40.50.300:FF:001810">
    <property type="entry name" value="Cytoplasmic dynein 2 heavy chain 1"/>
    <property type="match status" value="1"/>
</dbReference>
<evidence type="ECO:0000256" key="3">
    <source>
        <dbReference type="ARBA" id="ARBA00022490"/>
    </source>
</evidence>
<evidence type="ECO:0000256" key="7">
    <source>
        <dbReference type="ARBA" id="ARBA00023017"/>
    </source>
</evidence>
<dbReference type="AlphaFoldDB" id="A0A9N9T022"/>
<dbReference type="EMBL" id="OU898278">
    <property type="protein sequence ID" value="CAG9831717.1"/>
    <property type="molecule type" value="Genomic_DNA"/>
</dbReference>
<keyword evidence="4" id="KW-0493">Microtubule</keyword>
<dbReference type="GO" id="GO:0045505">
    <property type="term" value="F:dynein intermediate chain binding"/>
    <property type="evidence" value="ECO:0007669"/>
    <property type="project" value="InterPro"/>
</dbReference>
<evidence type="ECO:0000313" key="18">
    <source>
        <dbReference type="EMBL" id="CAG9831717.1"/>
    </source>
</evidence>
<sequence>MRFVVVCIILGLLFSTNECLSQPTDVVRLWLHECQRVYGDKLTEEKDIDAFSKLQLDVFKKNYEEIDESVVLEKPNIYCHFAGGIGEPKYMPVKKWINLTKLLNEAMASYNDLVAAMNLVLFEDAMMHICRINRILESPRGSALLVGVGGSGKQSLSRLAAFISSLEVAQIQLKKGYGVLDLKKELSSLYLKSGLKNVGIMFLMTDAQVPNEQFLVLINDMLASGEIPDMFPDDEIENIIAGVRNEVKGAGMLDTRENCWKFFIDRVRRQLKVVLCFSPVGSTLRVRARKFPSLINCTQVNWFHEWPQEALVSVALRFLEDIDVLPVDLYDSSARFMAYAHTSVNAISKVFLQNERRYNYTTPKSYLEQINLYSKLLRQKSEELRQKVLRLENGLDKLRSTSVQVDELKKKLAIQEIELKEKNEAADRLIEIVGVETEKVSIEKNLADEEEERVAVIAEEVSKKQKDCEEDLLKAEPALLAAQEALNTLNKANLTELKSFGSPPGAVTNVTAAVMVLLSPGGKVPKDRSWKSAKLMMAKVDTFLDSLINYDKENIHPELQGIKWIKQRYGDDLRVIRLGQKSYLDVIERCITEGAIVLLENIEENLDPVLDTLLGRYLIKKGKAIKIGDKEIEYNQNFRLILHTKLANPHYKPEMQAQATLINFTVTRDGLEDQLLAEVVKAERPDLEELKADLTKQQNDFKIILKSLEDDLLSRLSSAGGNILGDTTLVENLETTKRTAAEIEQKVAEAKITSVQIDQAREHYRPAAARASLLYFILNELNTINPIYQFSLKAFSVVFQKAISRADQAEDVTTRVNNLISCITFSVFQYTTRGLFECDKLIFASQMTFQVSTNITNINNNNCT</sequence>
<dbReference type="Gene3D" id="1.10.287.2610">
    <property type="match status" value="1"/>
</dbReference>
<dbReference type="OrthoDB" id="6750986at2759"/>
<evidence type="ECO:0000256" key="12">
    <source>
        <dbReference type="ARBA" id="ARBA00023273"/>
    </source>
</evidence>
<comment type="subcellular location">
    <subcellularLocation>
        <location evidence="1">Cytoplasm</location>
        <location evidence="1">Cytoskeleton</location>
        <location evidence="1">Cilium axoneme</location>
    </subcellularLocation>
</comment>
<evidence type="ECO:0000259" key="17">
    <source>
        <dbReference type="Pfam" id="PF17857"/>
    </source>
</evidence>
<keyword evidence="10" id="KW-0505">Motor protein</keyword>
<comment type="similarity">
    <text evidence="2">Belongs to the dynein heavy chain family.</text>
</comment>
<dbReference type="InterPro" id="IPR024317">
    <property type="entry name" value="Dynein_heavy_chain_D4_dom"/>
</dbReference>
<keyword evidence="11" id="KW-0206">Cytoskeleton</keyword>
<reference evidence="18" key="1">
    <citation type="submission" date="2022-01" db="EMBL/GenBank/DDBJ databases">
        <authorList>
            <person name="King R."/>
        </authorList>
    </citation>
    <scope>NUCLEOTIDE SEQUENCE</scope>
</reference>
<dbReference type="Pfam" id="PF17857">
    <property type="entry name" value="AAA_lid_1"/>
    <property type="match status" value="1"/>
</dbReference>
<dbReference type="GO" id="GO:0030286">
    <property type="term" value="C:dynein complex"/>
    <property type="evidence" value="ECO:0007669"/>
    <property type="project" value="UniProtKB-KW"/>
</dbReference>
<keyword evidence="8 13" id="KW-0175">Coiled coil</keyword>
<dbReference type="GO" id="GO:0005930">
    <property type="term" value="C:axoneme"/>
    <property type="evidence" value="ECO:0007669"/>
    <property type="project" value="UniProtKB-SubCell"/>
</dbReference>